<keyword evidence="4" id="KW-0807">Transducer</keyword>
<evidence type="ECO:0000256" key="5">
    <source>
        <dbReference type="PIRSR" id="PIRSR601019-1"/>
    </source>
</evidence>
<dbReference type="PROSITE" id="PS51882">
    <property type="entry name" value="G_ALPHA"/>
    <property type="match status" value="1"/>
</dbReference>
<evidence type="ECO:0000256" key="2">
    <source>
        <dbReference type="ARBA" id="ARBA00022741"/>
    </source>
</evidence>
<dbReference type="AlphaFoldDB" id="A0AA35LW78"/>
<evidence type="ECO:0000256" key="3">
    <source>
        <dbReference type="ARBA" id="ARBA00023134"/>
    </source>
</evidence>
<evidence type="ECO:0000313" key="8">
    <source>
        <dbReference type="Proteomes" id="UP001160390"/>
    </source>
</evidence>
<keyword evidence="6" id="KW-0460">Magnesium</keyword>
<dbReference type="Gene3D" id="3.40.50.300">
    <property type="entry name" value="P-loop containing nucleotide triphosphate hydrolases"/>
    <property type="match status" value="1"/>
</dbReference>
<dbReference type="Pfam" id="PF00503">
    <property type="entry name" value="G-alpha"/>
    <property type="match status" value="1"/>
</dbReference>
<evidence type="ECO:0000256" key="1">
    <source>
        <dbReference type="ARBA" id="ARBA00022723"/>
    </source>
</evidence>
<dbReference type="SMART" id="SM00275">
    <property type="entry name" value="G_alpha"/>
    <property type="match status" value="1"/>
</dbReference>
<keyword evidence="3 5" id="KW-0342">GTP-binding</keyword>
<accession>A0AA35LW78</accession>
<dbReference type="PRINTS" id="PR00318">
    <property type="entry name" value="GPROTEINA"/>
</dbReference>
<dbReference type="GO" id="GO:0031683">
    <property type="term" value="F:G-protein beta/gamma-subunit complex binding"/>
    <property type="evidence" value="ECO:0007669"/>
    <property type="project" value="InterPro"/>
</dbReference>
<keyword evidence="8" id="KW-1185">Reference proteome</keyword>
<reference evidence="7" key="1">
    <citation type="submission" date="2023-01" db="EMBL/GenBank/DDBJ databases">
        <authorList>
            <person name="Piombo E."/>
        </authorList>
    </citation>
    <scope>NUCLEOTIDE SEQUENCE</scope>
</reference>
<comment type="caution">
    <text evidence="7">The sequence shown here is derived from an EMBL/GenBank/DDBJ whole genome shotgun (WGS) entry which is preliminary data.</text>
</comment>
<sequence>MALDFMKEDGTLLQYPGLKKPHIAILRNHERCELRNVKAAIFSLWKDKVFPEGFHWSYRTQPANIKQLADRIPSLADSATTQDILQTFVRTTGVHEIPMHYNYRSFQICDVGGNRSQRRKWIHAFPNASVIIFTADVTSYSKVLCEDENVVRVAEELILFGSIWQRTAGYKRDYLVYLENQFLSRIPDTRDRKTLQIFRVNLIQDGLEDVERILQALLKIRSHKTFHQVYSKHPDSLNVMVDTVTEVKHETRTSE</sequence>
<protein>
    <submittedName>
        <fullName evidence="7">Uncharacterized protein</fullName>
    </submittedName>
</protein>
<dbReference type="EMBL" id="CABFNP030000730">
    <property type="protein sequence ID" value="CAI6082534.1"/>
    <property type="molecule type" value="Genomic_DNA"/>
</dbReference>
<dbReference type="GO" id="GO:0001664">
    <property type="term" value="F:G protein-coupled receptor binding"/>
    <property type="evidence" value="ECO:0007669"/>
    <property type="project" value="TreeGrafter"/>
</dbReference>
<name>A0AA35LW78_9HYPO</name>
<evidence type="ECO:0000256" key="4">
    <source>
        <dbReference type="ARBA" id="ARBA00023224"/>
    </source>
</evidence>
<dbReference type="Proteomes" id="UP001160390">
    <property type="component" value="Unassembled WGS sequence"/>
</dbReference>
<dbReference type="GO" id="GO:0003924">
    <property type="term" value="F:GTPase activity"/>
    <property type="evidence" value="ECO:0007669"/>
    <property type="project" value="InterPro"/>
</dbReference>
<feature type="binding site" evidence="6">
    <location>
        <position position="91"/>
    </location>
    <ligand>
        <name>Mg(2+)</name>
        <dbReference type="ChEBI" id="CHEBI:18420"/>
    </ligand>
</feature>
<dbReference type="GO" id="GO:0005737">
    <property type="term" value="C:cytoplasm"/>
    <property type="evidence" value="ECO:0007669"/>
    <property type="project" value="TreeGrafter"/>
</dbReference>
<dbReference type="PANTHER" id="PTHR10218">
    <property type="entry name" value="GTP-BINDING PROTEIN ALPHA SUBUNIT"/>
    <property type="match status" value="1"/>
</dbReference>
<gene>
    <name evidence="7" type="ORF">CCHLO57077_00017460</name>
</gene>
<dbReference type="SUPFAM" id="SSF52540">
    <property type="entry name" value="P-loop containing nucleoside triphosphate hydrolases"/>
    <property type="match status" value="1"/>
</dbReference>
<evidence type="ECO:0000256" key="6">
    <source>
        <dbReference type="PIRSR" id="PIRSR601019-2"/>
    </source>
</evidence>
<dbReference type="GO" id="GO:0046872">
    <property type="term" value="F:metal ion binding"/>
    <property type="evidence" value="ECO:0007669"/>
    <property type="project" value="UniProtKB-KW"/>
</dbReference>
<dbReference type="GO" id="GO:0005525">
    <property type="term" value="F:GTP binding"/>
    <property type="evidence" value="ECO:0007669"/>
    <property type="project" value="UniProtKB-KW"/>
</dbReference>
<keyword evidence="1 6" id="KW-0479">Metal-binding</keyword>
<feature type="binding site" evidence="5">
    <location>
        <begin position="85"/>
        <end position="91"/>
    </location>
    <ligand>
        <name>GTP</name>
        <dbReference type="ChEBI" id="CHEBI:37565"/>
    </ligand>
</feature>
<dbReference type="GO" id="GO:0005834">
    <property type="term" value="C:heterotrimeric G-protein complex"/>
    <property type="evidence" value="ECO:0007669"/>
    <property type="project" value="TreeGrafter"/>
</dbReference>
<dbReference type="PANTHER" id="PTHR10218:SF302">
    <property type="entry name" value="GUANINE NUCLEOTIDE-BINDING PROTEIN ALPHA-5 SUBUNIT"/>
    <property type="match status" value="1"/>
</dbReference>
<dbReference type="InterPro" id="IPR001019">
    <property type="entry name" value="Gprotein_alpha_su"/>
</dbReference>
<keyword evidence="2 5" id="KW-0547">Nucleotide-binding</keyword>
<dbReference type="GO" id="GO:0007188">
    <property type="term" value="P:adenylate cyclase-modulating G protein-coupled receptor signaling pathway"/>
    <property type="evidence" value="ECO:0007669"/>
    <property type="project" value="TreeGrafter"/>
</dbReference>
<organism evidence="7 8">
    <name type="scientific">Clonostachys chloroleuca</name>
    <dbReference type="NCBI Taxonomy" id="1926264"/>
    <lineage>
        <taxon>Eukaryota</taxon>
        <taxon>Fungi</taxon>
        <taxon>Dikarya</taxon>
        <taxon>Ascomycota</taxon>
        <taxon>Pezizomycotina</taxon>
        <taxon>Sordariomycetes</taxon>
        <taxon>Hypocreomycetidae</taxon>
        <taxon>Hypocreales</taxon>
        <taxon>Bionectriaceae</taxon>
        <taxon>Clonostachys</taxon>
    </lineage>
</organism>
<proteinExistence type="predicted"/>
<dbReference type="InterPro" id="IPR027417">
    <property type="entry name" value="P-loop_NTPase"/>
</dbReference>
<evidence type="ECO:0000313" key="7">
    <source>
        <dbReference type="EMBL" id="CAI6082534.1"/>
    </source>
</evidence>
<dbReference type="FunFam" id="3.40.50.300:FF:000720">
    <property type="entry name" value="Guanine nucleotide-binding protein G(k) subunit alpha"/>
    <property type="match status" value="1"/>
</dbReference>